<dbReference type="EMBL" id="PPEK01000001">
    <property type="protein sequence ID" value="PNV68624.1"/>
    <property type="molecule type" value="Genomic_DNA"/>
</dbReference>
<proteinExistence type="inferred from homology"/>
<dbReference type="Proteomes" id="UP000236197">
    <property type="component" value="Unassembled WGS sequence"/>
</dbReference>
<dbReference type="InterPro" id="IPR042094">
    <property type="entry name" value="T2SS_GspF_sf"/>
</dbReference>
<gene>
    <name evidence="9" type="ORF">C2L71_01160</name>
</gene>
<evidence type="ECO:0000256" key="7">
    <source>
        <dbReference type="SAM" id="Phobius"/>
    </source>
</evidence>
<keyword evidence="10" id="KW-1185">Reference proteome</keyword>
<dbReference type="OrthoDB" id="1733538at2"/>
<dbReference type="InterPro" id="IPR003004">
    <property type="entry name" value="GspF/PilC"/>
</dbReference>
<evidence type="ECO:0000256" key="5">
    <source>
        <dbReference type="ARBA" id="ARBA00022989"/>
    </source>
</evidence>
<accession>A0A2K2UEA5</accession>
<keyword evidence="3" id="KW-1003">Cell membrane</keyword>
<evidence type="ECO:0000256" key="1">
    <source>
        <dbReference type="ARBA" id="ARBA00004651"/>
    </source>
</evidence>
<organism evidence="9 10">
    <name type="scientific">Enteroscipio rubneri</name>
    <dbReference type="NCBI Taxonomy" id="2070686"/>
    <lineage>
        <taxon>Bacteria</taxon>
        <taxon>Bacillati</taxon>
        <taxon>Actinomycetota</taxon>
        <taxon>Coriobacteriia</taxon>
        <taxon>Eggerthellales</taxon>
        <taxon>Eggerthellaceae</taxon>
        <taxon>Enteroscipio</taxon>
    </lineage>
</organism>
<keyword evidence="5 7" id="KW-1133">Transmembrane helix</keyword>
<protein>
    <submittedName>
        <fullName evidence="9">Type II secretion system protein</fullName>
    </submittedName>
</protein>
<keyword evidence="6 7" id="KW-0472">Membrane</keyword>
<sequence>MATSVLESSAVSAFCESVAIMLAAGIQTDEAVSLLGDDMEDGAFKRTCDAVYARLAGGEPLAAALERTGAFPRHAVDMVRAGEVSGRLEPTLRTLAMYYDEEARLFAKMRSSVVYPAALLCVMSVILAFTVAVILPVFVNVYESLSGELATGSFATVGAAIGIGWAALAVTLVCTAAVLVMAAAMRSEGGRRGFMRLAEKLPFTRSTMRQLALSRFTSALAIYVASGVDTDTAMKEAVALVDHRSLKSQLEEARATMLDVSAPKSLTQAVSASGVFEPVYARMLTIGARSGSVESVLGRLSLTFFDDAVVKMDRLVDGVEPALAAFLTIAVGATLVSVMLPLIGIMGSIG</sequence>
<feature type="transmembrane region" description="Helical" evidence="7">
    <location>
        <begin position="159"/>
        <end position="185"/>
    </location>
</feature>
<feature type="domain" description="Type II secretion system protein GspF" evidence="8">
    <location>
        <begin position="14"/>
        <end position="136"/>
    </location>
</feature>
<dbReference type="PANTHER" id="PTHR30012:SF0">
    <property type="entry name" value="TYPE II SECRETION SYSTEM PROTEIN F-RELATED"/>
    <property type="match status" value="1"/>
</dbReference>
<dbReference type="RefSeq" id="WP_103263951.1">
    <property type="nucleotide sequence ID" value="NZ_CABMLE010000001.1"/>
</dbReference>
<evidence type="ECO:0000256" key="2">
    <source>
        <dbReference type="ARBA" id="ARBA00005745"/>
    </source>
</evidence>
<feature type="transmembrane region" description="Helical" evidence="7">
    <location>
        <begin position="322"/>
        <end position="349"/>
    </location>
</feature>
<evidence type="ECO:0000256" key="3">
    <source>
        <dbReference type="ARBA" id="ARBA00022475"/>
    </source>
</evidence>
<dbReference type="AlphaFoldDB" id="A0A2K2UEA5"/>
<evidence type="ECO:0000259" key="8">
    <source>
        <dbReference type="Pfam" id="PF00482"/>
    </source>
</evidence>
<comment type="similarity">
    <text evidence="2">Belongs to the GSP F family.</text>
</comment>
<evidence type="ECO:0000256" key="4">
    <source>
        <dbReference type="ARBA" id="ARBA00022692"/>
    </source>
</evidence>
<dbReference type="Pfam" id="PF00482">
    <property type="entry name" value="T2SSF"/>
    <property type="match status" value="2"/>
</dbReference>
<feature type="transmembrane region" description="Helical" evidence="7">
    <location>
        <begin position="113"/>
        <end position="139"/>
    </location>
</feature>
<dbReference type="InterPro" id="IPR018076">
    <property type="entry name" value="T2SS_GspF_dom"/>
</dbReference>
<evidence type="ECO:0000313" key="10">
    <source>
        <dbReference type="Proteomes" id="UP000236197"/>
    </source>
</evidence>
<evidence type="ECO:0000313" key="9">
    <source>
        <dbReference type="EMBL" id="PNV68624.1"/>
    </source>
</evidence>
<dbReference type="Gene3D" id="1.20.81.30">
    <property type="entry name" value="Type II secretion system (T2SS), domain F"/>
    <property type="match status" value="2"/>
</dbReference>
<feature type="domain" description="Type II secretion system protein GspF" evidence="8">
    <location>
        <begin position="216"/>
        <end position="341"/>
    </location>
</feature>
<dbReference type="PANTHER" id="PTHR30012">
    <property type="entry name" value="GENERAL SECRETION PATHWAY PROTEIN"/>
    <property type="match status" value="1"/>
</dbReference>
<dbReference type="GO" id="GO:0005886">
    <property type="term" value="C:plasma membrane"/>
    <property type="evidence" value="ECO:0007669"/>
    <property type="project" value="UniProtKB-SubCell"/>
</dbReference>
<evidence type="ECO:0000256" key="6">
    <source>
        <dbReference type="ARBA" id="ARBA00023136"/>
    </source>
</evidence>
<reference evidence="10" key="1">
    <citation type="submission" date="2018-01" db="EMBL/GenBank/DDBJ databases">
        <title>Rubneribacter badeniensis gen. nov., sp. nov., and Colonibacter rubneri, gen. nov., sp. nov., WGS of new members of the Eggerthellaceae.</title>
        <authorList>
            <person name="Danylec N."/>
            <person name="Stoll D.A."/>
            <person name="Doetsch A."/>
            <person name="Kulling S.E."/>
            <person name="Huch M."/>
        </authorList>
    </citation>
    <scope>NUCLEOTIDE SEQUENCE [LARGE SCALE GENOMIC DNA]</scope>
    <source>
        <strain evidence="10">ResAG-96</strain>
    </source>
</reference>
<keyword evidence="4 7" id="KW-0812">Transmembrane</keyword>
<comment type="caution">
    <text evidence="9">The sequence shown here is derived from an EMBL/GenBank/DDBJ whole genome shotgun (WGS) entry which is preliminary data.</text>
</comment>
<name>A0A2K2UEA5_9ACTN</name>
<comment type="subcellular location">
    <subcellularLocation>
        <location evidence="1">Cell membrane</location>
        <topology evidence="1">Multi-pass membrane protein</topology>
    </subcellularLocation>
</comment>